<dbReference type="PROSITE" id="PS50897">
    <property type="entry name" value="CTLH"/>
    <property type="match status" value="1"/>
</dbReference>
<name>A0AAV5ITN1_9ROSI</name>
<dbReference type="Proteomes" id="UP001054252">
    <property type="component" value="Unassembled WGS sequence"/>
</dbReference>
<feature type="repeat" description="WD" evidence="3">
    <location>
        <begin position="372"/>
        <end position="415"/>
    </location>
</feature>
<feature type="domain" description="CTLH" evidence="5">
    <location>
        <begin position="36"/>
        <end position="93"/>
    </location>
</feature>
<dbReference type="InterPro" id="IPR006594">
    <property type="entry name" value="LisH"/>
</dbReference>
<keyword evidence="7" id="KW-1185">Reference proteome</keyword>
<gene>
    <name evidence="6" type="ORF">SLEP1_g15570</name>
</gene>
<dbReference type="InterPro" id="IPR019775">
    <property type="entry name" value="WD40_repeat_CS"/>
</dbReference>
<dbReference type="PANTHER" id="PTHR44083">
    <property type="entry name" value="TOPLESS-RELATED PROTEIN 1-RELATED"/>
    <property type="match status" value="1"/>
</dbReference>
<evidence type="ECO:0000313" key="6">
    <source>
        <dbReference type="EMBL" id="GKV03229.1"/>
    </source>
</evidence>
<dbReference type="PROSITE" id="PS00678">
    <property type="entry name" value="WD_REPEATS_1"/>
    <property type="match status" value="1"/>
</dbReference>
<evidence type="ECO:0000256" key="4">
    <source>
        <dbReference type="SAM" id="MobiDB-lite"/>
    </source>
</evidence>
<dbReference type="InterPro" id="IPR001680">
    <property type="entry name" value="WD40_rpt"/>
</dbReference>
<dbReference type="SMART" id="SM00668">
    <property type="entry name" value="CTLH"/>
    <property type="match status" value="1"/>
</dbReference>
<evidence type="ECO:0000256" key="3">
    <source>
        <dbReference type="PROSITE-ProRule" id="PRU00221"/>
    </source>
</evidence>
<comment type="caution">
    <text evidence="6">The sequence shown here is derived from an EMBL/GenBank/DDBJ whole genome shotgun (WGS) entry which is preliminary data.</text>
</comment>
<evidence type="ECO:0000256" key="2">
    <source>
        <dbReference type="ARBA" id="ARBA00022737"/>
    </source>
</evidence>
<dbReference type="InterPro" id="IPR054080">
    <property type="entry name" value="TPR1-like_2nd"/>
</dbReference>
<dbReference type="InterPro" id="IPR027728">
    <property type="entry name" value="Topless_fam"/>
</dbReference>
<dbReference type="EMBL" id="BPVZ01000020">
    <property type="protein sequence ID" value="GKV03229.1"/>
    <property type="molecule type" value="Genomic_DNA"/>
</dbReference>
<dbReference type="SMART" id="SM00320">
    <property type="entry name" value="WD40"/>
    <property type="match status" value="5"/>
</dbReference>
<feature type="compositionally biased region" description="Low complexity" evidence="4">
    <location>
        <begin position="228"/>
        <end position="246"/>
    </location>
</feature>
<evidence type="ECO:0000313" key="7">
    <source>
        <dbReference type="Proteomes" id="UP001054252"/>
    </source>
</evidence>
<dbReference type="PROSITE" id="PS50896">
    <property type="entry name" value="LISH"/>
    <property type="match status" value="1"/>
</dbReference>
<dbReference type="InterPro" id="IPR006595">
    <property type="entry name" value="CTLH_C"/>
</dbReference>
<dbReference type="InterPro" id="IPR036322">
    <property type="entry name" value="WD40_repeat_dom_sf"/>
</dbReference>
<proteinExistence type="predicted"/>
<dbReference type="Pfam" id="PF21889">
    <property type="entry name" value="TPR1-like_2nd"/>
    <property type="match status" value="1"/>
</dbReference>
<evidence type="ECO:0000259" key="5">
    <source>
        <dbReference type="PROSITE" id="PS50897"/>
    </source>
</evidence>
<sequence length="602" mass="67773">MASGLHKDLILVILQFLNEKGFKETAHMLEQESGLFFNMEHFEELVLNGDLDEVEKCLSGFSTWDHNSSSKKIFFEIRKLKYLEALNRDDKVTAIDILQNDLKVFASSNEDLYKELTQIVTLDNFRENAHCGDLNAAREIMLVEIKKLIEANSLFSLDKLVLPDMESNRLQMLINQSLNWQHSLCSNPLPNPEARTIFVDHKCTSSTGQSSTNPNPADVLEDHEDPNSISTSSDSDSMSTATPSTSVDETTFTGENQSQNSLALNTIDDLPKFVVRTMNFRSLPTSMDFHPIQHSLLLVGTDIGDIRLREVRTNETMASVNFQPDFIRVSRLSVRRILWSPDGSLFGVAYSMHMVQLFRYFGRGDIRLHLQIEPHIGSVNDIAFCIPARQLYAITCGDDKTIKVWDTATGAQLHVFEGHEAPVYSVCAPNNENFHFFFSTSIEGKINTWLYDHARSIDDCYAPGRSCSRMSYSSDEKRLFSCGTTREGESYMVEWNENEGTVKRAYQGFNNRSLEVVQFDTSRDHYLAAGDDYLVKFWDMDKSTVLATTNAEGGLMATPRIRFNKEGSLLAVSASGNRIKILATMDGLSLMSICESYAPAAS</sequence>
<dbReference type="PANTHER" id="PTHR44083:SF46">
    <property type="entry name" value="CTLH DOMAIN-CONTAINING PROTEIN"/>
    <property type="match status" value="1"/>
</dbReference>
<dbReference type="AlphaFoldDB" id="A0AAV5ITN1"/>
<dbReference type="PROSITE" id="PS50082">
    <property type="entry name" value="WD_REPEATS_2"/>
    <property type="match status" value="1"/>
</dbReference>
<organism evidence="6 7">
    <name type="scientific">Rubroshorea leprosula</name>
    <dbReference type="NCBI Taxonomy" id="152421"/>
    <lineage>
        <taxon>Eukaryota</taxon>
        <taxon>Viridiplantae</taxon>
        <taxon>Streptophyta</taxon>
        <taxon>Embryophyta</taxon>
        <taxon>Tracheophyta</taxon>
        <taxon>Spermatophyta</taxon>
        <taxon>Magnoliopsida</taxon>
        <taxon>eudicotyledons</taxon>
        <taxon>Gunneridae</taxon>
        <taxon>Pentapetalae</taxon>
        <taxon>rosids</taxon>
        <taxon>malvids</taxon>
        <taxon>Malvales</taxon>
        <taxon>Dipterocarpaceae</taxon>
        <taxon>Rubroshorea</taxon>
    </lineage>
</organism>
<dbReference type="Pfam" id="PF21359">
    <property type="entry name" value="zf_topless"/>
    <property type="match status" value="1"/>
</dbReference>
<feature type="compositionally biased region" description="Polar residues" evidence="4">
    <location>
        <begin position="204"/>
        <end position="215"/>
    </location>
</feature>
<protein>
    <recommendedName>
        <fullName evidence="5">CTLH domain-containing protein</fullName>
    </recommendedName>
</protein>
<evidence type="ECO:0000256" key="1">
    <source>
        <dbReference type="ARBA" id="ARBA00022574"/>
    </source>
</evidence>
<dbReference type="Gene3D" id="2.130.10.10">
    <property type="entry name" value="YVTN repeat-like/Quinoprotein amine dehydrogenase"/>
    <property type="match status" value="2"/>
</dbReference>
<dbReference type="Pfam" id="PF00400">
    <property type="entry name" value="WD40"/>
    <property type="match status" value="2"/>
</dbReference>
<feature type="compositionally biased region" description="Polar residues" evidence="4">
    <location>
        <begin position="247"/>
        <end position="259"/>
    </location>
</feature>
<keyword evidence="1 3" id="KW-0853">WD repeat</keyword>
<feature type="region of interest" description="Disordered" evidence="4">
    <location>
        <begin position="204"/>
        <end position="259"/>
    </location>
</feature>
<dbReference type="GO" id="GO:0006355">
    <property type="term" value="P:regulation of DNA-templated transcription"/>
    <property type="evidence" value="ECO:0007669"/>
    <property type="project" value="InterPro"/>
</dbReference>
<dbReference type="InterPro" id="IPR015943">
    <property type="entry name" value="WD40/YVTN_repeat-like_dom_sf"/>
</dbReference>
<dbReference type="InterPro" id="IPR048419">
    <property type="entry name" value="Topless_Znf"/>
</dbReference>
<dbReference type="SMART" id="SM00667">
    <property type="entry name" value="LisH"/>
    <property type="match status" value="1"/>
</dbReference>
<accession>A0AAV5ITN1</accession>
<keyword evidence="2" id="KW-0677">Repeat</keyword>
<reference evidence="6 7" key="1">
    <citation type="journal article" date="2021" name="Commun. Biol.">
        <title>The genome of Shorea leprosula (Dipterocarpaceae) highlights the ecological relevance of drought in aseasonal tropical rainforests.</title>
        <authorList>
            <person name="Ng K.K.S."/>
            <person name="Kobayashi M.J."/>
            <person name="Fawcett J.A."/>
            <person name="Hatakeyama M."/>
            <person name="Paape T."/>
            <person name="Ng C.H."/>
            <person name="Ang C.C."/>
            <person name="Tnah L.H."/>
            <person name="Lee C.T."/>
            <person name="Nishiyama T."/>
            <person name="Sese J."/>
            <person name="O'Brien M.J."/>
            <person name="Copetti D."/>
            <person name="Mohd Noor M.I."/>
            <person name="Ong R.C."/>
            <person name="Putra M."/>
            <person name="Sireger I.Z."/>
            <person name="Indrioko S."/>
            <person name="Kosugi Y."/>
            <person name="Izuno A."/>
            <person name="Isagi Y."/>
            <person name="Lee S.L."/>
            <person name="Shimizu K.K."/>
        </authorList>
    </citation>
    <scope>NUCLEOTIDE SEQUENCE [LARGE SCALE GENOMIC DNA]</scope>
    <source>
        <strain evidence="6">214</strain>
    </source>
</reference>
<dbReference type="SUPFAM" id="SSF50978">
    <property type="entry name" value="WD40 repeat-like"/>
    <property type="match status" value="1"/>
</dbReference>